<evidence type="ECO:0000313" key="2">
    <source>
        <dbReference type="Proteomes" id="UP000243374"/>
    </source>
</evidence>
<keyword evidence="2" id="KW-1185">Reference proteome</keyword>
<sequence length="80" mass="8885">MSLLSSIMVALTESADQAAIVAKANRVRSAAKCSQEIREALSTIKSAEEYEIFCRLMQQKDVLSPEELLQISNEAGKRKR</sequence>
<accession>A0A662ZBK8</accession>
<reference evidence="1 2" key="1">
    <citation type="submission" date="2016-10" db="EMBL/GenBank/DDBJ databases">
        <authorList>
            <person name="Varghese N."/>
            <person name="Submissions S."/>
        </authorList>
    </citation>
    <scope>NUCLEOTIDE SEQUENCE [LARGE SCALE GENOMIC DNA]</scope>
    <source>
        <strain evidence="1 2">22B</strain>
    </source>
</reference>
<dbReference type="AlphaFoldDB" id="A0A662ZBK8"/>
<proteinExistence type="predicted"/>
<name>A0A662ZBK8_9GAMM</name>
<dbReference type="Proteomes" id="UP000243374">
    <property type="component" value="Unassembled WGS sequence"/>
</dbReference>
<protein>
    <submittedName>
        <fullName evidence="1">Uncharacterized protein</fullName>
    </submittedName>
</protein>
<evidence type="ECO:0000313" key="1">
    <source>
        <dbReference type="EMBL" id="SFK33824.1"/>
    </source>
</evidence>
<dbReference type="EMBL" id="FOSF01000057">
    <property type="protein sequence ID" value="SFK33824.1"/>
    <property type="molecule type" value="Genomic_DNA"/>
</dbReference>
<dbReference type="RefSeq" id="WP_074841408.1">
    <property type="nucleotide sequence ID" value="NZ_CP047056.1"/>
</dbReference>
<organism evidence="1 2">
    <name type="scientific">Succinivibrio dextrinosolvens</name>
    <dbReference type="NCBI Taxonomy" id="83771"/>
    <lineage>
        <taxon>Bacteria</taxon>
        <taxon>Pseudomonadati</taxon>
        <taxon>Pseudomonadota</taxon>
        <taxon>Gammaproteobacteria</taxon>
        <taxon>Aeromonadales</taxon>
        <taxon>Succinivibrionaceae</taxon>
        <taxon>Succinivibrio</taxon>
    </lineage>
</organism>
<gene>
    <name evidence="1" type="ORF">SAMN04487865_10573</name>
</gene>